<name>A0A1H6F6K3_9GAMM</name>
<reference evidence="1 2" key="1">
    <citation type="submission" date="2016-10" db="EMBL/GenBank/DDBJ databases">
        <authorList>
            <person name="de Groot N.N."/>
        </authorList>
    </citation>
    <scope>NUCLEOTIDE SEQUENCE [LARGE SCALE GENOMIC DNA]</scope>
    <source>
        <strain evidence="1">MBHS1</strain>
    </source>
</reference>
<dbReference type="AlphaFoldDB" id="A0A1H6F6K3"/>
<dbReference type="OrthoDB" id="9204619at2"/>
<dbReference type="EMBL" id="FMSV02000135">
    <property type="protein sequence ID" value="SEH04929.1"/>
    <property type="molecule type" value="Genomic_DNA"/>
</dbReference>
<dbReference type="Proteomes" id="UP000236724">
    <property type="component" value="Unassembled WGS sequence"/>
</dbReference>
<accession>A0A1H6F6K3</accession>
<organism evidence="1 2">
    <name type="scientific">Candidatus Venteria ishoeyi</name>
    <dbReference type="NCBI Taxonomy" id="1899563"/>
    <lineage>
        <taxon>Bacteria</taxon>
        <taxon>Pseudomonadati</taxon>
        <taxon>Pseudomonadota</taxon>
        <taxon>Gammaproteobacteria</taxon>
        <taxon>Thiotrichales</taxon>
        <taxon>Thiotrichaceae</taxon>
        <taxon>Venteria</taxon>
    </lineage>
</organism>
<proteinExistence type="predicted"/>
<dbReference type="RefSeq" id="WP_103918935.1">
    <property type="nucleotide sequence ID" value="NZ_FMSV02000135.1"/>
</dbReference>
<evidence type="ECO:0000313" key="2">
    <source>
        <dbReference type="Proteomes" id="UP000236724"/>
    </source>
</evidence>
<protein>
    <submittedName>
        <fullName evidence="1">Uncharacterized protein</fullName>
    </submittedName>
</protein>
<evidence type="ECO:0000313" key="1">
    <source>
        <dbReference type="EMBL" id="SEH04929.1"/>
    </source>
</evidence>
<keyword evidence="2" id="KW-1185">Reference proteome</keyword>
<gene>
    <name evidence="1" type="ORF">MBHS_00782</name>
</gene>
<sequence>MFNFNTKNLLFIVIFLFATPQVNAFWGTLSKTISAISKSTKVLPGHEVIKLSKLSTEIKGTVKVGKELERLKLSNEALEDAFLRIAIHQKKLTRKEAEEMFLNLRGVTGFRQTLRKIVGNSETKTAGHLNELRIAQKSNKNGFKILGIGEKFNDGLKRSSTDIDLILDKNGKKFIIEVKYYATTSKISMDNYRADLDTLIKYKNKNGNNIIPIFTITNKPKDSNYLKMLQYEADKRGVQLIFGNPQEQIEQIKILGKIL</sequence>